<evidence type="ECO:0000313" key="7">
    <source>
        <dbReference type="Ensembl" id="ENSMALP00000008917.1"/>
    </source>
</evidence>
<dbReference type="OrthoDB" id="9984821at2759"/>
<feature type="transmembrane region" description="Helical" evidence="6">
    <location>
        <begin position="15"/>
        <end position="34"/>
    </location>
</feature>
<feature type="transmembrane region" description="Helical" evidence="6">
    <location>
        <begin position="95"/>
        <end position="113"/>
    </location>
</feature>
<evidence type="ECO:0000256" key="3">
    <source>
        <dbReference type="ARBA" id="ARBA00022989"/>
    </source>
</evidence>
<keyword evidence="4 6" id="KW-0472">Membrane</keyword>
<evidence type="ECO:0000256" key="1">
    <source>
        <dbReference type="ARBA" id="ARBA00004141"/>
    </source>
</evidence>
<evidence type="ECO:0000256" key="4">
    <source>
        <dbReference type="ARBA" id="ARBA00023136"/>
    </source>
</evidence>
<comment type="subcellular location">
    <subcellularLocation>
        <location evidence="1">Membrane</location>
        <topology evidence="1">Multi-pass membrane protein</topology>
    </subcellularLocation>
</comment>
<dbReference type="STRING" id="43700.ENSMALP00000008917"/>
<dbReference type="InterPro" id="IPR028110">
    <property type="entry name" value="TMEM254"/>
</dbReference>
<protein>
    <recommendedName>
        <fullName evidence="5">Transmembrane protein 254</fullName>
    </recommendedName>
</protein>
<keyword evidence="2 6" id="KW-0812">Transmembrane</keyword>
<feature type="transmembrane region" description="Helical" evidence="6">
    <location>
        <begin position="64"/>
        <end position="83"/>
    </location>
</feature>
<dbReference type="Pfam" id="PF14934">
    <property type="entry name" value="TMEM254"/>
    <property type="match status" value="1"/>
</dbReference>
<keyword evidence="3 6" id="KW-1133">Transmembrane helix</keyword>
<proteinExistence type="predicted"/>
<reference evidence="7" key="2">
    <citation type="submission" date="2025-09" db="UniProtKB">
        <authorList>
            <consortium name="Ensembl"/>
        </authorList>
    </citation>
    <scope>IDENTIFICATION</scope>
</reference>
<name>A0A3Q3J6K3_MONAL</name>
<keyword evidence="8" id="KW-1185">Reference proteome</keyword>
<dbReference type="CTD" id="80195"/>
<dbReference type="PANTHER" id="PTHR34104:SF3">
    <property type="entry name" value="TRANSMEMBRANE PROTEIN 254"/>
    <property type="match status" value="1"/>
</dbReference>
<dbReference type="AlphaFoldDB" id="A0A3Q3J6K3"/>
<reference evidence="7" key="1">
    <citation type="submission" date="2025-08" db="UniProtKB">
        <authorList>
            <consortium name="Ensembl"/>
        </authorList>
    </citation>
    <scope>IDENTIFICATION</scope>
</reference>
<accession>A0A3Q3J6K3</accession>
<organism evidence="7 8">
    <name type="scientific">Monopterus albus</name>
    <name type="common">Swamp eel</name>
    <dbReference type="NCBI Taxonomy" id="43700"/>
    <lineage>
        <taxon>Eukaryota</taxon>
        <taxon>Metazoa</taxon>
        <taxon>Chordata</taxon>
        <taxon>Craniata</taxon>
        <taxon>Vertebrata</taxon>
        <taxon>Euteleostomi</taxon>
        <taxon>Actinopterygii</taxon>
        <taxon>Neopterygii</taxon>
        <taxon>Teleostei</taxon>
        <taxon>Neoteleostei</taxon>
        <taxon>Acanthomorphata</taxon>
        <taxon>Anabantaria</taxon>
        <taxon>Synbranchiformes</taxon>
        <taxon>Synbranchidae</taxon>
        <taxon>Monopterus</taxon>
    </lineage>
</organism>
<dbReference type="RefSeq" id="XP_020479788.1">
    <property type="nucleotide sequence ID" value="XM_020624132.1"/>
</dbReference>
<dbReference type="GO" id="GO:0016020">
    <property type="term" value="C:membrane"/>
    <property type="evidence" value="ECO:0007669"/>
    <property type="project" value="UniProtKB-SubCell"/>
</dbReference>
<evidence type="ECO:0000256" key="5">
    <source>
        <dbReference type="ARBA" id="ARBA00034834"/>
    </source>
</evidence>
<evidence type="ECO:0000313" key="8">
    <source>
        <dbReference type="Proteomes" id="UP000261600"/>
    </source>
</evidence>
<dbReference type="GeneID" id="109974109"/>
<dbReference type="KEGG" id="malb:109974109"/>
<evidence type="ECO:0000256" key="2">
    <source>
        <dbReference type="ARBA" id="ARBA00022692"/>
    </source>
</evidence>
<dbReference type="Proteomes" id="UP000261600">
    <property type="component" value="Unplaced"/>
</dbReference>
<evidence type="ECO:0000256" key="6">
    <source>
        <dbReference type="SAM" id="Phobius"/>
    </source>
</evidence>
<dbReference type="Ensembl" id="ENSMALT00000009104.1">
    <property type="protein sequence ID" value="ENSMALP00000008917.1"/>
    <property type="gene ID" value="ENSMALG00000006360.1"/>
</dbReference>
<sequence length="123" mass="14206">MCKNDGCRYFKRTSLFWIVAVTLGMGYFTCTVFVPEKIPFDHLGAFGSFCRYLVDNHAEIMYKGWWAAWAVHAFEAFIALKVCSNKGITDMTICCLWFFQTFLFGFASLGLLLKYDLARPKKH</sequence>
<dbReference type="PANTHER" id="PTHR34104">
    <property type="entry name" value="TRANSMEMBRANE PROTEIN 254"/>
    <property type="match status" value="1"/>
</dbReference>